<keyword evidence="3" id="KW-1185">Reference proteome</keyword>
<dbReference type="Proteomes" id="UP000055048">
    <property type="component" value="Unassembled WGS sequence"/>
</dbReference>
<organism evidence="2 3">
    <name type="scientific">Trichinella murrelli</name>
    <dbReference type="NCBI Taxonomy" id="144512"/>
    <lineage>
        <taxon>Eukaryota</taxon>
        <taxon>Metazoa</taxon>
        <taxon>Ecdysozoa</taxon>
        <taxon>Nematoda</taxon>
        <taxon>Enoplea</taxon>
        <taxon>Dorylaimia</taxon>
        <taxon>Trichinellida</taxon>
        <taxon>Trichinellidae</taxon>
        <taxon>Trichinella</taxon>
    </lineage>
</organism>
<evidence type="ECO:0000256" key="1">
    <source>
        <dbReference type="SAM" id="MobiDB-lite"/>
    </source>
</evidence>
<proteinExistence type="predicted"/>
<feature type="region of interest" description="Disordered" evidence="1">
    <location>
        <begin position="31"/>
        <end position="66"/>
    </location>
</feature>
<sequence length="107" mass="11610">MIHTEIAKQSQINVTKIRFLEKSTTFVCLDSQLGSASDNDKKKTNKQTNKQITTRSTTTPPFVAGKGVEVEATVGLANGQLTERRRYGRSRHSKAGLPAGAPGDHVT</sequence>
<gene>
    <name evidence="2" type="ORF">T05_15014</name>
</gene>
<evidence type="ECO:0000313" key="3">
    <source>
        <dbReference type="Proteomes" id="UP000055048"/>
    </source>
</evidence>
<name>A0A0V0U952_9BILA</name>
<feature type="region of interest" description="Disordered" evidence="1">
    <location>
        <begin position="78"/>
        <end position="107"/>
    </location>
</feature>
<protein>
    <submittedName>
        <fullName evidence="2">Uncharacterized protein</fullName>
    </submittedName>
</protein>
<dbReference type="AlphaFoldDB" id="A0A0V0U952"/>
<reference evidence="2 3" key="1">
    <citation type="submission" date="2015-01" db="EMBL/GenBank/DDBJ databases">
        <title>Evolution of Trichinella species and genotypes.</title>
        <authorList>
            <person name="Korhonen P.K."/>
            <person name="Edoardo P."/>
            <person name="Giuseppe L.R."/>
            <person name="Gasser R.B."/>
        </authorList>
    </citation>
    <scope>NUCLEOTIDE SEQUENCE [LARGE SCALE GENOMIC DNA]</scope>
    <source>
        <strain evidence="2">ISS417</strain>
    </source>
</reference>
<comment type="caution">
    <text evidence="2">The sequence shown here is derived from an EMBL/GenBank/DDBJ whole genome shotgun (WGS) entry which is preliminary data.</text>
</comment>
<dbReference type="OrthoDB" id="10442846at2759"/>
<dbReference type="EMBL" id="JYDJ01000043">
    <property type="protein sequence ID" value="KRX47399.1"/>
    <property type="molecule type" value="Genomic_DNA"/>
</dbReference>
<evidence type="ECO:0000313" key="2">
    <source>
        <dbReference type="EMBL" id="KRX47399.1"/>
    </source>
</evidence>
<accession>A0A0V0U952</accession>